<proteinExistence type="predicted"/>
<keyword evidence="1" id="KW-0472">Membrane</keyword>
<evidence type="ECO:0000313" key="3">
    <source>
        <dbReference type="Proteomes" id="UP000248349"/>
    </source>
</evidence>
<protein>
    <submittedName>
        <fullName evidence="2">Uncharacterized protein</fullName>
    </submittedName>
</protein>
<name>A0A318ZZV5_9EURO</name>
<dbReference type="AlphaFoldDB" id="A0A318ZZV5"/>
<dbReference type="EMBL" id="KZ821218">
    <property type="protein sequence ID" value="PYH49803.1"/>
    <property type="molecule type" value="Genomic_DNA"/>
</dbReference>
<dbReference type="RefSeq" id="XP_025435785.1">
    <property type="nucleotide sequence ID" value="XM_025577786.1"/>
</dbReference>
<dbReference type="STRING" id="1450539.A0A318ZZV5"/>
<keyword evidence="3" id="KW-1185">Reference proteome</keyword>
<dbReference type="Proteomes" id="UP000248349">
    <property type="component" value="Unassembled WGS sequence"/>
</dbReference>
<feature type="transmembrane region" description="Helical" evidence="1">
    <location>
        <begin position="117"/>
        <end position="142"/>
    </location>
</feature>
<reference evidence="2 3" key="1">
    <citation type="submission" date="2016-12" db="EMBL/GenBank/DDBJ databases">
        <title>The genomes of Aspergillus section Nigri reveals drivers in fungal speciation.</title>
        <authorList>
            <consortium name="DOE Joint Genome Institute"/>
            <person name="Vesth T.C."/>
            <person name="Nybo J."/>
            <person name="Theobald S."/>
            <person name="Brandl J."/>
            <person name="Frisvad J.C."/>
            <person name="Nielsen K.F."/>
            <person name="Lyhne E.K."/>
            <person name="Kogle M.E."/>
            <person name="Kuo A."/>
            <person name="Riley R."/>
            <person name="Clum A."/>
            <person name="Nolan M."/>
            <person name="Lipzen A."/>
            <person name="Salamov A."/>
            <person name="Henrissat B."/>
            <person name="Wiebenga A."/>
            <person name="De Vries R.P."/>
            <person name="Grigoriev I.V."/>
            <person name="Mortensen U.H."/>
            <person name="Andersen M.R."/>
            <person name="Baker S.E."/>
        </authorList>
    </citation>
    <scope>NUCLEOTIDE SEQUENCE [LARGE SCALE GENOMIC DNA]</scope>
    <source>
        <strain evidence="2 3">JOP 1030-1</strain>
    </source>
</reference>
<keyword evidence="1" id="KW-1133">Transmembrane helix</keyword>
<evidence type="ECO:0000256" key="1">
    <source>
        <dbReference type="SAM" id="Phobius"/>
    </source>
</evidence>
<keyword evidence="1" id="KW-0812">Transmembrane</keyword>
<dbReference type="GeneID" id="37079015"/>
<organism evidence="2 3">
    <name type="scientific">Aspergillus saccharolyticus JOP 1030-1</name>
    <dbReference type="NCBI Taxonomy" id="1450539"/>
    <lineage>
        <taxon>Eukaryota</taxon>
        <taxon>Fungi</taxon>
        <taxon>Dikarya</taxon>
        <taxon>Ascomycota</taxon>
        <taxon>Pezizomycotina</taxon>
        <taxon>Eurotiomycetes</taxon>
        <taxon>Eurotiomycetidae</taxon>
        <taxon>Eurotiales</taxon>
        <taxon>Aspergillaceae</taxon>
        <taxon>Aspergillus</taxon>
        <taxon>Aspergillus subgen. Circumdati</taxon>
    </lineage>
</organism>
<gene>
    <name evidence="2" type="ORF">BP01DRAFT_387953</name>
</gene>
<evidence type="ECO:0000313" key="2">
    <source>
        <dbReference type="EMBL" id="PYH49803.1"/>
    </source>
</evidence>
<sequence length="156" mass="16883">MATHSVPQGLSVVAPGTELLIDQEQQVLLAAISTLLMEMGAFCSSPSHRSRIQMIRCCGPLGRSAGAQMGATLAISSSLDCHIDLSAEMMVTISCLKSAVAWIWTWCIDDWVTSSGLLVVFMCMAAVDVGVYGTTVVFYLYGKRVQIWVQTRDAMD</sequence>
<accession>A0A318ZZV5</accession>
<dbReference type="OrthoDB" id="5215911at2759"/>